<protein>
    <submittedName>
        <fullName evidence="4">Uncharacterized protein LOC116291865</fullName>
    </submittedName>
</protein>
<feature type="signal peptide" evidence="2">
    <location>
        <begin position="1"/>
        <end position="20"/>
    </location>
</feature>
<evidence type="ECO:0000256" key="2">
    <source>
        <dbReference type="SAM" id="SignalP"/>
    </source>
</evidence>
<keyword evidence="2" id="KW-0732">Signal</keyword>
<keyword evidence="3" id="KW-1185">Reference proteome</keyword>
<dbReference type="RefSeq" id="XP_031554947.1">
    <property type="nucleotide sequence ID" value="XM_031699087.1"/>
</dbReference>
<name>A0A6P8HQL6_ACTTE</name>
<dbReference type="Proteomes" id="UP000515163">
    <property type="component" value="Unplaced"/>
</dbReference>
<gene>
    <name evidence="4" type="primary">LOC116291865</name>
</gene>
<proteinExistence type="predicted"/>
<feature type="compositionally biased region" description="Basic and acidic residues" evidence="1">
    <location>
        <begin position="73"/>
        <end position="83"/>
    </location>
</feature>
<dbReference type="KEGG" id="aten:116291865"/>
<feature type="compositionally biased region" description="Basic residues" evidence="1">
    <location>
        <begin position="135"/>
        <end position="149"/>
    </location>
</feature>
<dbReference type="GeneID" id="116291865"/>
<evidence type="ECO:0000313" key="4">
    <source>
        <dbReference type="RefSeq" id="XP_031554947.1"/>
    </source>
</evidence>
<feature type="compositionally biased region" description="Basic and acidic residues" evidence="1">
    <location>
        <begin position="91"/>
        <end position="104"/>
    </location>
</feature>
<accession>A0A6P8HQL6</accession>
<evidence type="ECO:0000256" key="1">
    <source>
        <dbReference type="SAM" id="MobiDB-lite"/>
    </source>
</evidence>
<dbReference type="AlphaFoldDB" id="A0A6P8HQL6"/>
<feature type="region of interest" description="Disordered" evidence="1">
    <location>
        <begin position="26"/>
        <end position="149"/>
    </location>
</feature>
<evidence type="ECO:0000313" key="3">
    <source>
        <dbReference type="Proteomes" id="UP000515163"/>
    </source>
</evidence>
<organism evidence="3 4">
    <name type="scientific">Actinia tenebrosa</name>
    <name type="common">Australian red waratah sea anemone</name>
    <dbReference type="NCBI Taxonomy" id="6105"/>
    <lineage>
        <taxon>Eukaryota</taxon>
        <taxon>Metazoa</taxon>
        <taxon>Cnidaria</taxon>
        <taxon>Anthozoa</taxon>
        <taxon>Hexacorallia</taxon>
        <taxon>Actiniaria</taxon>
        <taxon>Actiniidae</taxon>
        <taxon>Actinia</taxon>
    </lineage>
</organism>
<reference evidence="4" key="1">
    <citation type="submission" date="2025-08" db="UniProtKB">
        <authorList>
            <consortium name="RefSeq"/>
        </authorList>
    </citation>
    <scope>IDENTIFICATION</scope>
    <source>
        <tissue evidence="4">Tentacle</tissue>
    </source>
</reference>
<feature type="compositionally biased region" description="Basic and acidic residues" evidence="1">
    <location>
        <begin position="26"/>
        <end position="47"/>
    </location>
</feature>
<feature type="chain" id="PRO_5028258855" evidence="2">
    <location>
        <begin position="21"/>
        <end position="149"/>
    </location>
</feature>
<sequence length="149" mass="16755">MHSHLLQVFLVACLVLPCLGTALKEEGTRKGKRTKVEQDTDSLKGEEGEAFGNNVLTSSDAKNEGLQMWNPLESERESGNEKRATRKGKRTRVEQDTDSLKGEEETTLGYNMLTLSKDKNEGSRNLSPLEAERKRHEKRATRKGKRANI</sequence>
<dbReference type="InParanoid" id="A0A6P8HQL6"/>